<protein>
    <submittedName>
        <fullName evidence="2 4">Uncharacterized protein</fullName>
    </submittedName>
</protein>
<evidence type="ECO:0000256" key="1">
    <source>
        <dbReference type="SAM" id="MobiDB-lite"/>
    </source>
</evidence>
<dbReference type="EMBL" id="UYRW01011746">
    <property type="protein sequence ID" value="VDM99862.1"/>
    <property type="molecule type" value="Genomic_DNA"/>
</dbReference>
<keyword evidence="3" id="KW-1185">Reference proteome</keyword>
<name>A0A182EX27_ONCOC</name>
<reference evidence="4" key="1">
    <citation type="submission" date="2016-06" db="UniProtKB">
        <authorList>
            <consortium name="WormBaseParasite"/>
        </authorList>
    </citation>
    <scope>IDENTIFICATION</scope>
</reference>
<reference evidence="2 3" key="2">
    <citation type="submission" date="2018-08" db="EMBL/GenBank/DDBJ databases">
        <authorList>
            <person name="Laetsch R D."/>
            <person name="Stevens L."/>
            <person name="Kumar S."/>
            <person name="Blaxter L. M."/>
        </authorList>
    </citation>
    <scope>NUCLEOTIDE SEQUENCE [LARGE SCALE GENOMIC DNA]</scope>
</reference>
<gene>
    <name evidence="2" type="ORF">NOO_LOCUS12726</name>
</gene>
<accession>A0A182EX27</accession>
<evidence type="ECO:0000313" key="3">
    <source>
        <dbReference type="Proteomes" id="UP000271087"/>
    </source>
</evidence>
<dbReference type="AlphaFoldDB" id="A0A182EX27"/>
<evidence type="ECO:0000313" key="2">
    <source>
        <dbReference type="EMBL" id="VDM99862.1"/>
    </source>
</evidence>
<dbReference type="OrthoDB" id="10609876at2759"/>
<evidence type="ECO:0000313" key="4">
    <source>
        <dbReference type="WBParaSite" id="nOo.2.0.1.t12726-RA"/>
    </source>
</evidence>
<sequence>MVEKPVEENEQEEPIALTQEVLYCTWKAILLIALVFILPVKAEIGEDCTWISGVIVTKSWNSSSYPQELRYTHEPTIDLDSIEHCTTQSKVCTTSNSIFLWDEKEATSKCLYRKIGTYEAQIYGDYVIIDELQTSFVSAEQNETASIANCGFIEPYFMDGDIIIDKGNKNSISNRDSKAANQETNNNPVQKEQIIMTEMNSEMHKDPENAKFQYPVHRLNRTSTNG</sequence>
<organism evidence="4">
    <name type="scientific">Onchocerca ochengi</name>
    <name type="common">Filarial nematode worm</name>
    <dbReference type="NCBI Taxonomy" id="42157"/>
    <lineage>
        <taxon>Eukaryota</taxon>
        <taxon>Metazoa</taxon>
        <taxon>Ecdysozoa</taxon>
        <taxon>Nematoda</taxon>
        <taxon>Chromadorea</taxon>
        <taxon>Rhabditida</taxon>
        <taxon>Spirurina</taxon>
        <taxon>Spiruromorpha</taxon>
        <taxon>Filarioidea</taxon>
        <taxon>Onchocercidae</taxon>
        <taxon>Onchocerca</taxon>
    </lineage>
</organism>
<proteinExistence type="predicted"/>
<dbReference type="Proteomes" id="UP000271087">
    <property type="component" value="Unassembled WGS sequence"/>
</dbReference>
<feature type="region of interest" description="Disordered" evidence="1">
    <location>
        <begin position="203"/>
        <end position="226"/>
    </location>
</feature>
<dbReference type="WBParaSite" id="nOo.2.0.1.t12726-RA">
    <property type="protein sequence ID" value="nOo.2.0.1.t12726-RA"/>
    <property type="gene ID" value="nOo.2.0.1.g12726"/>
</dbReference>